<name>A0AAD7RFG1_9TELE</name>
<feature type="domain" description="Ig-like" evidence="8">
    <location>
        <begin position="10"/>
        <end position="97"/>
    </location>
</feature>
<keyword evidence="7" id="KW-0393">Immunoglobulin domain</keyword>
<evidence type="ECO:0000256" key="5">
    <source>
        <dbReference type="ARBA" id="ARBA00022525"/>
    </source>
</evidence>
<evidence type="ECO:0000256" key="4">
    <source>
        <dbReference type="ARBA" id="ARBA00022451"/>
    </source>
</evidence>
<dbReference type="PANTHER" id="PTHR19944">
    <property type="entry name" value="MHC CLASS II-RELATED"/>
    <property type="match status" value="1"/>
</dbReference>
<keyword evidence="4" id="KW-0490">MHC I</keyword>
<dbReference type="Proteomes" id="UP001221898">
    <property type="component" value="Unassembled WGS sequence"/>
</dbReference>
<dbReference type="InterPro" id="IPR050160">
    <property type="entry name" value="MHC/Immunoglobulin"/>
</dbReference>
<dbReference type="AlphaFoldDB" id="A0AAD7RFG1"/>
<dbReference type="Pfam" id="PF07654">
    <property type="entry name" value="C1-set"/>
    <property type="match status" value="2"/>
</dbReference>
<dbReference type="FunFam" id="2.60.40.10:FF:001005">
    <property type="entry name" value="Beta-2-microglobulin"/>
    <property type="match status" value="2"/>
</dbReference>
<dbReference type="SMART" id="SM00407">
    <property type="entry name" value="IGc1"/>
    <property type="match status" value="2"/>
</dbReference>
<evidence type="ECO:0000256" key="6">
    <source>
        <dbReference type="ARBA" id="ARBA00022859"/>
    </source>
</evidence>
<dbReference type="InterPro" id="IPR003006">
    <property type="entry name" value="Ig/MHC_CS"/>
</dbReference>
<dbReference type="GO" id="GO:0042612">
    <property type="term" value="C:MHC class I protein complex"/>
    <property type="evidence" value="ECO:0007669"/>
    <property type="project" value="UniProtKB-KW"/>
</dbReference>
<dbReference type="PANTHER" id="PTHR19944:SF62">
    <property type="entry name" value="BETA-2-MICROGLOBULIN"/>
    <property type="match status" value="1"/>
</dbReference>
<organism evidence="9 10">
    <name type="scientific">Aldrovandia affinis</name>
    <dbReference type="NCBI Taxonomy" id="143900"/>
    <lineage>
        <taxon>Eukaryota</taxon>
        <taxon>Metazoa</taxon>
        <taxon>Chordata</taxon>
        <taxon>Craniata</taxon>
        <taxon>Vertebrata</taxon>
        <taxon>Euteleostomi</taxon>
        <taxon>Actinopterygii</taxon>
        <taxon>Neopterygii</taxon>
        <taxon>Teleostei</taxon>
        <taxon>Notacanthiformes</taxon>
        <taxon>Halosauridae</taxon>
        <taxon>Aldrovandia</taxon>
    </lineage>
</organism>
<dbReference type="GO" id="GO:0002474">
    <property type="term" value="P:antigen processing and presentation of peptide antigen via MHC class I"/>
    <property type="evidence" value="ECO:0007669"/>
    <property type="project" value="UniProtKB-KW"/>
</dbReference>
<protein>
    <recommendedName>
        <fullName evidence="3">Beta-2-microglobulin</fullName>
    </recommendedName>
</protein>
<dbReference type="SUPFAM" id="SSF48726">
    <property type="entry name" value="Immunoglobulin"/>
    <property type="match status" value="2"/>
</dbReference>
<sequence>MLVVMCCAPPKVQVYSRKPGEFGTSNTLICHVSGFHPPDISIALLKNGVEIPDALQTDLAFEQTWQFHLTRSVSFTPQKNDQYSCQVKHLKNTHTYSWAPPKVQVYSRKPGEFGTSNTLMCHVSHFHPPDISIALLKNGVEIPDAMQTDLAFEQTWQFHLTRSVSFTPEAKDQYSCQVKHLKNTHTYSWETLTFQRPTCKGLGSRAGSRTIGQISPHILLLESM</sequence>
<dbReference type="GO" id="GO:0005576">
    <property type="term" value="C:extracellular region"/>
    <property type="evidence" value="ECO:0007669"/>
    <property type="project" value="UniProtKB-SubCell"/>
</dbReference>
<dbReference type="PROSITE" id="PS50835">
    <property type="entry name" value="IG_LIKE"/>
    <property type="match status" value="2"/>
</dbReference>
<dbReference type="EMBL" id="JAINUG010000302">
    <property type="protein sequence ID" value="KAJ8379075.1"/>
    <property type="molecule type" value="Genomic_DNA"/>
</dbReference>
<accession>A0AAD7RFG1</accession>
<evidence type="ECO:0000256" key="3">
    <source>
        <dbReference type="ARBA" id="ARBA00018767"/>
    </source>
</evidence>
<reference evidence="9" key="1">
    <citation type="journal article" date="2023" name="Science">
        <title>Genome structures resolve the early diversification of teleost fishes.</title>
        <authorList>
            <person name="Parey E."/>
            <person name="Louis A."/>
            <person name="Montfort J."/>
            <person name="Bouchez O."/>
            <person name="Roques C."/>
            <person name="Iampietro C."/>
            <person name="Lluch J."/>
            <person name="Castinel A."/>
            <person name="Donnadieu C."/>
            <person name="Desvignes T."/>
            <person name="Floi Bucao C."/>
            <person name="Jouanno E."/>
            <person name="Wen M."/>
            <person name="Mejri S."/>
            <person name="Dirks R."/>
            <person name="Jansen H."/>
            <person name="Henkel C."/>
            <person name="Chen W.J."/>
            <person name="Zahm M."/>
            <person name="Cabau C."/>
            <person name="Klopp C."/>
            <person name="Thompson A.W."/>
            <person name="Robinson-Rechavi M."/>
            <person name="Braasch I."/>
            <person name="Lecointre G."/>
            <person name="Bobe J."/>
            <person name="Postlethwait J.H."/>
            <person name="Berthelot C."/>
            <person name="Roest Crollius H."/>
            <person name="Guiguen Y."/>
        </authorList>
    </citation>
    <scope>NUCLEOTIDE SEQUENCE</scope>
    <source>
        <strain evidence="9">NC1722</strain>
    </source>
</reference>
<dbReference type="InterPro" id="IPR007110">
    <property type="entry name" value="Ig-like_dom"/>
</dbReference>
<keyword evidence="6" id="KW-0391">Immunity</keyword>
<evidence type="ECO:0000313" key="10">
    <source>
        <dbReference type="Proteomes" id="UP001221898"/>
    </source>
</evidence>
<dbReference type="InterPro" id="IPR003597">
    <property type="entry name" value="Ig_C1-set"/>
</dbReference>
<dbReference type="InterPro" id="IPR013783">
    <property type="entry name" value="Ig-like_fold"/>
</dbReference>
<comment type="subcellular location">
    <subcellularLocation>
        <location evidence="1">Secreted</location>
    </subcellularLocation>
</comment>
<keyword evidence="5" id="KW-0964">Secreted</keyword>
<evidence type="ECO:0000259" key="8">
    <source>
        <dbReference type="PROSITE" id="PS50835"/>
    </source>
</evidence>
<dbReference type="GO" id="GO:0010038">
    <property type="term" value="P:response to metal ion"/>
    <property type="evidence" value="ECO:0007669"/>
    <property type="project" value="UniProtKB-ARBA"/>
</dbReference>
<dbReference type="Gene3D" id="2.60.40.10">
    <property type="entry name" value="Immunoglobulins"/>
    <property type="match status" value="2"/>
</dbReference>
<feature type="domain" description="Ig-like" evidence="8">
    <location>
        <begin position="101"/>
        <end position="193"/>
    </location>
</feature>
<comment type="similarity">
    <text evidence="2">Belongs to the beta-2-microglobulin family.</text>
</comment>
<evidence type="ECO:0000313" key="9">
    <source>
        <dbReference type="EMBL" id="KAJ8379075.1"/>
    </source>
</evidence>
<evidence type="ECO:0000256" key="2">
    <source>
        <dbReference type="ARBA" id="ARBA00009564"/>
    </source>
</evidence>
<keyword evidence="10" id="KW-1185">Reference proteome</keyword>
<proteinExistence type="inferred from homology"/>
<comment type="caution">
    <text evidence="9">The sequence shown here is derived from an EMBL/GenBank/DDBJ whole genome shotgun (WGS) entry which is preliminary data.</text>
</comment>
<evidence type="ECO:0000256" key="7">
    <source>
        <dbReference type="ARBA" id="ARBA00023319"/>
    </source>
</evidence>
<evidence type="ECO:0000256" key="1">
    <source>
        <dbReference type="ARBA" id="ARBA00004613"/>
    </source>
</evidence>
<gene>
    <name evidence="9" type="ORF">AAFF_G00231660</name>
</gene>
<dbReference type="PROSITE" id="PS00290">
    <property type="entry name" value="IG_MHC"/>
    <property type="match status" value="2"/>
</dbReference>
<dbReference type="InterPro" id="IPR036179">
    <property type="entry name" value="Ig-like_dom_sf"/>
</dbReference>